<proteinExistence type="inferred from homology"/>
<comment type="similarity">
    <text evidence="1 7">Belongs to the ABC transporter superfamily.</text>
</comment>
<dbReference type="GO" id="GO:0005524">
    <property type="term" value="F:ATP binding"/>
    <property type="evidence" value="ECO:0007669"/>
    <property type="project" value="UniProtKB-KW"/>
</dbReference>
<dbReference type="NCBIfam" id="TIGR01186">
    <property type="entry name" value="proV"/>
    <property type="match status" value="1"/>
</dbReference>
<dbReference type="Gene3D" id="3.10.580.10">
    <property type="entry name" value="CBS-domain"/>
    <property type="match status" value="1"/>
</dbReference>
<keyword evidence="3 7" id="KW-0547">Nucleotide-binding</keyword>
<dbReference type="CDD" id="cd03294">
    <property type="entry name" value="ABC_Pro_Gly_Betaine"/>
    <property type="match status" value="1"/>
</dbReference>
<dbReference type="InterPro" id="IPR017871">
    <property type="entry name" value="ABC_transporter-like_CS"/>
</dbReference>
<sequence>MGTILEVKHLSKLFGKKQKAALEMIKAGKSKSAIFKKTGVTVGVYDASFEVQEGEIFVIMGLSGSGKSTLVRMLNRLIEPSAGSILLEGRDISKMSVDQLREVRRHDMNMVFQSFALFPHKTILENTEFGLELRGVPKQERREIAKRALDQSGLLEVRDQYPDQLSGGMQQRVGLARALANSPKILLMDEAFSALDPLIRRDMQDELLELQETMKQTIIFISHDLNEALRIGDRIALMKDGQIMQIGTGEDILTNPANDFVREFVEDVDRSKVLTAQHIMIKPITTTVDLDGPQVALNRMHNEEVSMLMATNRRRQLIGSLTADGAIEARQKKLPLSEVIDRNVRTVSKDTVITDILPLIYDSSAPIAVTDEQHRLLGVIIRGRVLEALANIPDDDLN</sequence>
<dbReference type="PROSITE" id="PS00211">
    <property type="entry name" value="ABC_TRANSPORTER_1"/>
    <property type="match status" value="1"/>
</dbReference>
<keyword evidence="10" id="KW-1185">Reference proteome</keyword>
<organism evidence="9 10">
    <name type="scientific">Streptococcus equi subsp. zooepidemicus SzS31A1</name>
    <dbReference type="NCBI Taxonomy" id="1352602"/>
    <lineage>
        <taxon>Bacteria</taxon>
        <taxon>Bacillati</taxon>
        <taxon>Bacillota</taxon>
        <taxon>Bacilli</taxon>
        <taxon>Lactobacillales</taxon>
        <taxon>Streptococcaceae</taxon>
        <taxon>Streptococcus</taxon>
    </lineage>
</organism>
<dbReference type="InterPro" id="IPR003439">
    <property type="entry name" value="ABC_transporter-like_ATP-bd"/>
</dbReference>
<reference evidence="9 10" key="1">
    <citation type="journal article" date="2013" name="Genome Announc.">
        <title>Draft Genome Sequence of Streptococcus equi subsp. zooepidemicus Strain S31A1, Isolated from Equine Infectious Endometritis.</title>
        <authorList>
            <person name="da Piedade I."/>
            <person name="Skive B."/>
            <person name="Christensen H."/>
            <person name="Bojesen A.M."/>
        </authorList>
    </citation>
    <scope>NUCLEOTIDE SEQUENCE [LARGE SCALE GENOMIC DNA]</scope>
    <source>
        <strain evidence="9 10">SzS31A1</strain>
    </source>
</reference>
<accession>A0ABP2XCU9</accession>
<dbReference type="InterPro" id="IPR005892">
    <property type="entry name" value="Gly-betaine_transp_ATP-bd"/>
</dbReference>
<dbReference type="EC" id="7.6.2.9" evidence="7"/>
<dbReference type="InterPro" id="IPR027417">
    <property type="entry name" value="P-loop_NTPase"/>
</dbReference>
<evidence type="ECO:0000256" key="3">
    <source>
        <dbReference type="ARBA" id="ARBA00022741"/>
    </source>
</evidence>
<name>A0ABP2XCU9_STRSZ</name>
<feature type="domain" description="ABC transporter" evidence="8">
    <location>
        <begin position="22"/>
        <end position="265"/>
    </location>
</feature>
<keyword evidence="7" id="KW-1003">Cell membrane</keyword>
<keyword evidence="2 7" id="KW-0813">Transport</keyword>
<dbReference type="InterPro" id="IPR051921">
    <property type="entry name" value="ABC_osmolyte_uptake_ATP-bind"/>
</dbReference>
<keyword evidence="7" id="KW-0472">Membrane</keyword>
<dbReference type="RefSeq" id="WP_021320301.1">
    <property type="nucleotide sequence ID" value="NZ_AUXA02000005.1"/>
</dbReference>
<comment type="caution">
    <text evidence="9">The sequence shown here is derived from an EMBL/GenBank/DDBJ whole genome shotgun (WGS) entry which is preliminary data.</text>
</comment>
<comment type="catalytic activity">
    <reaction evidence="7">
        <text>a quaternary ammonium(out) + ATP + H2O = a quaternary ammonium(in) + ADP + phosphate + H(+)</text>
        <dbReference type="Rhea" id="RHEA:11036"/>
        <dbReference type="ChEBI" id="CHEBI:15377"/>
        <dbReference type="ChEBI" id="CHEBI:15378"/>
        <dbReference type="ChEBI" id="CHEBI:30616"/>
        <dbReference type="ChEBI" id="CHEBI:35267"/>
        <dbReference type="ChEBI" id="CHEBI:43474"/>
        <dbReference type="ChEBI" id="CHEBI:456216"/>
    </reaction>
</comment>
<dbReference type="InterPro" id="IPR000644">
    <property type="entry name" value="CBS_dom"/>
</dbReference>
<dbReference type="SUPFAM" id="SSF52540">
    <property type="entry name" value="P-loop containing nucleoside triphosphate hydrolases"/>
    <property type="match status" value="1"/>
</dbReference>
<evidence type="ECO:0000256" key="6">
    <source>
        <dbReference type="ARBA" id="ARBA00023122"/>
    </source>
</evidence>
<evidence type="ECO:0000256" key="1">
    <source>
        <dbReference type="ARBA" id="ARBA00005417"/>
    </source>
</evidence>
<comment type="subunit">
    <text evidence="7">The complex is probably composed of two ATP-binding proteins, two transmembrane proteins and a solute-binding protein.</text>
</comment>
<dbReference type="PROSITE" id="PS50893">
    <property type="entry name" value="ABC_TRANSPORTER_2"/>
    <property type="match status" value="1"/>
</dbReference>
<evidence type="ECO:0000313" key="9">
    <source>
        <dbReference type="EMBL" id="EQB24381.1"/>
    </source>
</evidence>
<dbReference type="InterPro" id="IPR046342">
    <property type="entry name" value="CBS_dom_sf"/>
</dbReference>
<dbReference type="SUPFAM" id="SSF54631">
    <property type="entry name" value="CBS-domain pair"/>
    <property type="match status" value="1"/>
</dbReference>
<keyword evidence="7" id="KW-0997">Cell inner membrane</keyword>
<keyword evidence="6" id="KW-0129">CBS domain</keyword>
<evidence type="ECO:0000256" key="4">
    <source>
        <dbReference type="ARBA" id="ARBA00022840"/>
    </source>
</evidence>
<keyword evidence="5" id="KW-0029">Amino-acid transport</keyword>
<dbReference type="Gene3D" id="3.40.50.300">
    <property type="entry name" value="P-loop containing nucleotide triphosphate hydrolases"/>
    <property type="match status" value="1"/>
</dbReference>
<dbReference type="SMART" id="SM00382">
    <property type="entry name" value="AAA"/>
    <property type="match status" value="1"/>
</dbReference>
<comment type="subcellular location">
    <subcellularLocation>
        <location evidence="7">Cell inner membrane</location>
        <topology evidence="7">Peripheral membrane protein</topology>
    </subcellularLocation>
</comment>
<evidence type="ECO:0000259" key="8">
    <source>
        <dbReference type="PROSITE" id="PS50893"/>
    </source>
</evidence>
<evidence type="ECO:0000256" key="7">
    <source>
        <dbReference type="RuleBase" id="RU369116"/>
    </source>
</evidence>
<evidence type="ECO:0000256" key="2">
    <source>
        <dbReference type="ARBA" id="ARBA00022448"/>
    </source>
</evidence>
<protein>
    <recommendedName>
        <fullName evidence="7">Quaternary amine transport ATP-binding protein</fullName>
        <ecNumber evidence="7">7.6.2.9</ecNumber>
    </recommendedName>
</protein>
<dbReference type="InterPro" id="IPR003593">
    <property type="entry name" value="AAA+_ATPase"/>
</dbReference>
<dbReference type="EMBL" id="AUXA02000005">
    <property type="protein sequence ID" value="EQB24381.1"/>
    <property type="molecule type" value="Genomic_DNA"/>
</dbReference>
<gene>
    <name evidence="9" type="ORF">M837_00142</name>
</gene>
<keyword evidence="4 7" id="KW-0067">ATP-binding</keyword>
<dbReference type="PANTHER" id="PTHR43869:SF1">
    <property type="entry name" value="GLYCINE BETAINE_PROLINE BETAINE TRANSPORT SYSTEM ATP-BINDING PROTEIN PROV"/>
    <property type="match status" value="1"/>
</dbReference>
<dbReference type="Proteomes" id="UP000025523">
    <property type="component" value="Unassembled WGS sequence"/>
</dbReference>
<evidence type="ECO:0000256" key="5">
    <source>
        <dbReference type="ARBA" id="ARBA00022970"/>
    </source>
</evidence>
<dbReference type="PANTHER" id="PTHR43869">
    <property type="entry name" value="GLYCINE BETAINE/PROLINE BETAINE TRANSPORT SYSTEM ATP-BINDING PROTEIN PROV"/>
    <property type="match status" value="1"/>
</dbReference>
<evidence type="ECO:0000313" key="10">
    <source>
        <dbReference type="Proteomes" id="UP000025523"/>
    </source>
</evidence>
<dbReference type="Pfam" id="PF00571">
    <property type="entry name" value="CBS"/>
    <property type="match status" value="1"/>
</dbReference>
<dbReference type="Pfam" id="PF00005">
    <property type="entry name" value="ABC_tran"/>
    <property type="match status" value="1"/>
</dbReference>